<dbReference type="Proteomes" id="UP000297391">
    <property type="component" value="Unassembled WGS sequence"/>
</dbReference>
<keyword evidence="1" id="KW-0472">Membrane</keyword>
<sequence length="288" mass="31816">MVGDFGAETDSHVQDPSLIASTFNAFDARLKLLETPKETSLLEKFQKRGSLLALMIGILLSAVSVFNVFWTQPKESALKNMAEFNKTVSAVSNLRQSMLQVNYQSNNEEMKVALNSMVTPQVLINIQYATSLLPEVGDSAGIPQLIVLIAEAMNFYDWDSAERLVNEAVSRKSIPTLQAEALRYKARLMFLRGRAQDGRNAFEQAVLAIRNEPGWGINGMRASLVSDWVVAEALFGDCNLSSARVQQFVEFVTQPQIQTPTKLGLIAALRSQLSQQNRCVMPGELSAL</sequence>
<keyword evidence="3" id="KW-1185">Reference proteome</keyword>
<evidence type="ECO:0000313" key="2">
    <source>
        <dbReference type="EMBL" id="TFY88982.1"/>
    </source>
</evidence>
<evidence type="ECO:0000313" key="3">
    <source>
        <dbReference type="Proteomes" id="UP000297391"/>
    </source>
</evidence>
<evidence type="ECO:0000256" key="1">
    <source>
        <dbReference type="SAM" id="Phobius"/>
    </source>
</evidence>
<keyword evidence="1" id="KW-1133">Transmembrane helix</keyword>
<keyword evidence="1" id="KW-0812">Transmembrane</keyword>
<dbReference type="OrthoDB" id="9954535at2"/>
<proteinExistence type="predicted"/>
<protein>
    <recommendedName>
        <fullName evidence="4">Tetratricopeptide repeat protein</fullName>
    </recommendedName>
</protein>
<reference evidence="2 3" key="1">
    <citation type="journal article" date="2019" name="Syst. Appl. Microbiol.">
        <title>New species of pathogenic Pseudomonas isolated from citrus in Tunisia: Proposal of Pseudomonas kairouanensis sp. nov. and Pseudomonas nabeulensis sp. nov.</title>
        <authorList>
            <person name="Oueslati M."/>
            <person name="Mulet M."/>
            <person name="Gomila M."/>
            <person name="Berge O."/>
            <person name="Hajlaoui M.R."/>
            <person name="Lalucat J."/>
            <person name="Sadfi-Zouaoui N."/>
            <person name="Garcia-Valdes E."/>
        </authorList>
    </citation>
    <scope>NUCLEOTIDE SEQUENCE [LARGE SCALE GENOMIC DNA]</scope>
    <source>
        <strain evidence="2 3">KC12</strain>
    </source>
</reference>
<dbReference type="AlphaFoldDB" id="A0A4Z0AQA5"/>
<comment type="caution">
    <text evidence="2">The sequence shown here is derived from an EMBL/GenBank/DDBJ whole genome shotgun (WGS) entry which is preliminary data.</text>
</comment>
<evidence type="ECO:0008006" key="4">
    <source>
        <dbReference type="Google" id="ProtNLM"/>
    </source>
</evidence>
<name>A0A4Z0AQA5_9PSED</name>
<accession>A0A4Z0AQA5</accession>
<organism evidence="2 3">
    <name type="scientific">Pseudomonas kairouanensis</name>
    <dbReference type="NCBI Taxonomy" id="2293832"/>
    <lineage>
        <taxon>Bacteria</taxon>
        <taxon>Pseudomonadati</taxon>
        <taxon>Pseudomonadota</taxon>
        <taxon>Gammaproteobacteria</taxon>
        <taxon>Pseudomonadales</taxon>
        <taxon>Pseudomonadaceae</taxon>
        <taxon>Pseudomonas</taxon>
    </lineage>
</organism>
<gene>
    <name evidence="2" type="ORF">DYL59_13875</name>
</gene>
<feature type="transmembrane region" description="Helical" evidence="1">
    <location>
        <begin position="51"/>
        <end position="70"/>
    </location>
</feature>
<dbReference type="EMBL" id="QUZU01000014">
    <property type="protein sequence ID" value="TFY88982.1"/>
    <property type="molecule type" value="Genomic_DNA"/>
</dbReference>
<dbReference type="RefSeq" id="WP_135289695.1">
    <property type="nucleotide sequence ID" value="NZ_QUZU01000014.1"/>
</dbReference>